<feature type="transmembrane region" description="Helical" evidence="6">
    <location>
        <begin position="12"/>
        <end position="33"/>
    </location>
</feature>
<sequence length="468" mass="52809">MFKDTFFMFCSLTARLVSNFVIFMLLARLWGAAGFGEFMYAYTLTLIVAVFIDYGFVTKLVKDISRTPGKLHEIVARAFYAKTVLASFVAIISLIGVWFFTDINFYLFCCLLFAGILGSYGGFYAFILRGLSKFKDEATILFYSNVIFFFIIGLLVFFKCNQIEVAIGFLIARVIYLAISVYYSNRIVGRIPLPLTSVRHAIVTLRQNLPYASFILIEFLYSQLDTVWIHMFLDDRGVGIYQAASRIVVGGLIFTDVLQNVYLPRISRVSDDIEAVKVISRSMLSQLLFVGSMGSILLAGLSYISIDMIYGKAYQAAGGILSLLSILILIDYFGKTYGMILTISNKQAFRATIIFSTLLINIILNTYLIPKFGLYGVVCTSIVSALFLNTVYLIFVKQMIGSLLLTKFDKMLIAGTIVSIFIMVFFHISNVSFHIQIAYLLAVITILISFYIKTYYLKRSKEVYADLK</sequence>
<proteinExistence type="predicted"/>
<dbReference type="PANTHER" id="PTHR30250">
    <property type="entry name" value="PST FAMILY PREDICTED COLANIC ACID TRANSPORTER"/>
    <property type="match status" value="1"/>
</dbReference>
<evidence type="ECO:0000256" key="2">
    <source>
        <dbReference type="ARBA" id="ARBA00022475"/>
    </source>
</evidence>
<evidence type="ECO:0000313" key="8">
    <source>
        <dbReference type="Proteomes" id="UP001156102"/>
    </source>
</evidence>
<feature type="transmembrane region" description="Helical" evidence="6">
    <location>
        <begin position="375"/>
        <end position="396"/>
    </location>
</feature>
<feature type="transmembrane region" description="Helical" evidence="6">
    <location>
        <begin position="287"/>
        <end position="306"/>
    </location>
</feature>
<evidence type="ECO:0000313" key="7">
    <source>
        <dbReference type="EMBL" id="MCP8967851.1"/>
    </source>
</evidence>
<feature type="transmembrane region" description="Helical" evidence="6">
    <location>
        <begin position="140"/>
        <end position="159"/>
    </location>
</feature>
<comment type="caution">
    <text evidence="7">The sequence shown here is derived from an EMBL/GenBank/DDBJ whole genome shotgun (WGS) entry which is preliminary data.</text>
</comment>
<feature type="transmembrane region" description="Helical" evidence="6">
    <location>
        <begin position="165"/>
        <end position="183"/>
    </location>
</feature>
<feature type="transmembrane region" description="Helical" evidence="6">
    <location>
        <begin position="78"/>
        <end position="99"/>
    </location>
</feature>
<reference evidence="7" key="1">
    <citation type="submission" date="2022-07" db="EMBL/GenBank/DDBJ databases">
        <authorList>
            <person name="Li W.-J."/>
            <person name="Deng Q.-Q."/>
        </authorList>
    </citation>
    <scope>NUCLEOTIDE SEQUENCE</scope>
    <source>
        <strain evidence="7">SYSU M60031</strain>
    </source>
</reference>
<keyword evidence="8" id="KW-1185">Reference proteome</keyword>
<evidence type="ECO:0000256" key="4">
    <source>
        <dbReference type="ARBA" id="ARBA00022989"/>
    </source>
</evidence>
<dbReference type="AlphaFoldDB" id="A0AA41X2R5"/>
<evidence type="ECO:0000256" key="6">
    <source>
        <dbReference type="SAM" id="Phobius"/>
    </source>
</evidence>
<dbReference type="GO" id="GO:0005886">
    <property type="term" value="C:plasma membrane"/>
    <property type="evidence" value="ECO:0007669"/>
    <property type="project" value="UniProtKB-SubCell"/>
</dbReference>
<feature type="transmembrane region" description="Helical" evidence="6">
    <location>
        <begin position="434"/>
        <end position="452"/>
    </location>
</feature>
<dbReference type="InterPro" id="IPR002797">
    <property type="entry name" value="Polysacc_synth"/>
</dbReference>
<feature type="transmembrane region" description="Helical" evidence="6">
    <location>
        <begin position="105"/>
        <end position="128"/>
    </location>
</feature>
<feature type="transmembrane region" description="Helical" evidence="6">
    <location>
        <begin position="408"/>
        <end position="428"/>
    </location>
</feature>
<accession>A0AA41X2R5</accession>
<organism evidence="7 8">
    <name type="scientific">Ectobacillus ponti</name>
    <dbReference type="NCBI Taxonomy" id="2961894"/>
    <lineage>
        <taxon>Bacteria</taxon>
        <taxon>Bacillati</taxon>
        <taxon>Bacillota</taxon>
        <taxon>Bacilli</taxon>
        <taxon>Bacillales</taxon>
        <taxon>Bacillaceae</taxon>
        <taxon>Ectobacillus</taxon>
    </lineage>
</organism>
<dbReference type="InterPro" id="IPR050833">
    <property type="entry name" value="Poly_Biosynth_Transport"/>
</dbReference>
<feature type="transmembrane region" description="Helical" evidence="6">
    <location>
        <begin position="351"/>
        <end position="369"/>
    </location>
</feature>
<dbReference type="Proteomes" id="UP001156102">
    <property type="component" value="Unassembled WGS sequence"/>
</dbReference>
<dbReference type="PANTHER" id="PTHR30250:SF11">
    <property type="entry name" value="O-ANTIGEN TRANSPORTER-RELATED"/>
    <property type="match status" value="1"/>
</dbReference>
<keyword evidence="4 6" id="KW-1133">Transmembrane helix</keyword>
<dbReference type="RefSeq" id="WP_254757763.1">
    <property type="nucleotide sequence ID" value="NZ_JANCLT010000002.1"/>
</dbReference>
<comment type="subcellular location">
    <subcellularLocation>
        <location evidence="1">Cell membrane</location>
        <topology evidence="1">Multi-pass membrane protein</topology>
    </subcellularLocation>
</comment>
<evidence type="ECO:0000256" key="3">
    <source>
        <dbReference type="ARBA" id="ARBA00022692"/>
    </source>
</evidence>
<dbReference type="Pfam" id="PF01943">
    <property type="entry name" value="Polysacc_synt"/>
    <property type="match status" value="1"/>
</dbReference>
<feature type="transmembrane region" description="Helical" evidence="6">
    <location>
        <begin position="39"/>
        <end position="57"/>
    </location>
</feature>
<gene>
    <name evidence="7" type="ORF">NK662_04770</name>
</gene>
<feature type="transmembrane region" description="Helical" evidence="6">
    <location>
        <begin position="312"/>
        <end position="330"/>
    </location>
</feature>
<protein>
    <submittedName>
        <fullName evidence="7">Oligosaccharide flippase family protein</fullName>
    </submittedName>
</protein>
<keyword evidence="3 6" id="KW-0812">Transmembrane</keyword>
<keyword evidence="5 6" id="KW-0472">Membrane</keyword>
<keyword evidence="2" id="KW-1003">Cell membrane</keyword>
<evidence type="ECO:0000256" key="5">
    <source>
        <dbReference type="ARBA" id="ARBA00023136"/>
    </source>
</evidence>
<evidence type="ECO:0000256" key="1">
    <source>
        <dbReference type="ARBA" id="ARBA00004651"/>
    </source>
</evidence>
<name>A0AA41X2R5_9BACI</name>
<dbReference type="EMBL" id="JANCLT010000002">
    <property type="protein sequence ID" value="MCP8967851.1"/>
    <property type="molecule type" value="Genomic_DNA"/>
</dbReference>